<reference evidence="2 3" key="1">
    <citation type="submission" date="2019-08" db="EMBL/GenBank/DDBJ databases">
        <title>Bacillus genomes from the desert of Cuatro Cienegas, Coahuila.</title>
        <authorList>
            <person name="Olmedo-Alvarez G."/>
        </authorList>
    </citation>
    <scope>NUCLEOTIDE SEQUENCE [LARGE SCALE GENOMIC DNA]</scope>
    <source>
        <strain evidence="2 3">CH446_14T</strain>
    </source>
</reference>
<comment type="caution">
    <text evidence="2">The sequence shown here is derived from an EMBL/GenBank/DDBJ whole genome shotgun (WGS) entry which is preliminary data.</text>
</comment>
<keyword evidence="1" id="KW-0812">Transmembrane</keyword>
<keyword evidence="1" id="KW-1133">Transmembrane helix</keyword>
<keyword evidence="1" id="KW-0472">Membrane</keyword>
<organism evidence="2 3">
    <name type="scientific">Bacillus infantis</name>
    <dbReference type="NCBI Taxonomy" id="324767"/>
    <lineage>
        <taxon>Bacteria</taxon>
        <taxon>Bacillati</taxon>
        <taxon>Bacillota</taxon>
        <taxon>Bacilli</taxon>
        <taxon>Bacillales</taxon>
        <taxon>Bacillaceae</taxon>
        <taxon>Bacillus</taxon>
    </lineage>
</organism>
<accession>A0A5D4R380</accession>
<sequence length="71" mass="8287">MRQVERVIIMLWLIILGGLLGFGVLVDVIYRRKGIQHTDPEHNEQHVSPSERVYIESHLHNSRPENQNGNF</sequence>
<gene>
    <name evidence="2" type="ORF">FZD51_21390</name>
</gene>
<feature type="transmembrane region" description="Helical" evidence="1">
    <location>
        <begin position="6"/>
        <end position="30"/>
    </location>
</feature>
<name>A0A5D4R380_9BACI</name>
<proteinExistence type="predicted"/>
<dbReference type="AlphaFoldDB" id="A0A5D4R380"/>
<dbReference type="EMBL" id="VTER01000013">
    <property type="protein sequence ID" value="TYS44102.1"/>
    <property type="molecule type" value="Genomic_DNA"/>
</dbReference>
<protein>
    <submittedName>
        <fullName evidence="2">Uncharacterized protein</fullName>
    </submittedName>
</protein>
<evidence type="ECO:0000256" key="1">
    <source>
        <dbReference type="SAM" id="Phobius"/>
    </source>
</evidence>
<dbReference type="Proteomes" id="UP000322139">
    <property type="component" value="Unassembled WGS sequence"/>
</dbReference>
<evidence type="ECO:0000313" key="3">
    <source>
        <dbReference type="Proteomes" id="UP000322139"/>
    </source>
</evidence>
<evidence type="ECO:0000313" key="2">
    <source>
        <dbReference type="EMBL" id="TYS44102.1"/>
    </source>
</evidence>